<dbReference type="SMART" id="SM00160">
    <property type="entry name" value="RanBD"/>
    <property type="match status" value="1"/>
</dbReference>
<protein>
    <recommendedName>
        <fullName evidence="4">RanBD1 domain-containing protein</fullName>
    </recommendedName>
</protein>
<evidence type="ECO:0000256" key="1">
    <source>
        <dbReference type="ARBA" id="ARBA00004123"/>
    </source>
</evidence>
<feature type="compositionally biased region" description="Basic and acidic residues" evidence="3">
    <location>
        <begin position="98"/>
        <end position="111"/>
    </location>
</feature>
<dbReference type="PANTHER" id="PTHR23138:SF142">
    <property type="entry name" value="RAN-BINDING PROTEIN 3B-RELATED"/>
    <property type="match status" value="1"/>
</dbReference>
<gene>
    <name evidence="5" type="ORF">OIDMADRAFT_188154</name>
</gene>
<feature type="compositionally biased region" description="Basic and acidic residues" evidence="3">
    <location>
        <begin position="35"/>
        <end position="58"/>
    </location>
</feature>
<evidence type="ECO:0000259" key="4">
    <source>
        <dbReference type="PROSITE" id="PS50196"/>
    </source>
</evidence>
<dbReference type="Proteomes" id="UP000054321">
    <property type="component" value="Unassembled WGS sequence"/>
</dbReference>
<sequence length="479" mass="50089">MAASEELRHTTISDRVNPTTAEQRRSEPGSAPLGGDKEMGEHVRNNTPEHDELKERLSSPKKKRGRDFEDDMRDTEEVQTGENGLATASGTVSISRTSRSEPEKKRPRDASEETAAAAKEAGIAKMAPEDSGASRDLSTGTKHVFGSGLSDKPQTSSSAFMNSGFGALSSSATSPFGTIGASKLSVFGGSTQPAQSGFGALAGATQPNSSAATTGALATGTAKPSTGFSFGSGASTSGFGALSSGGAFGSALGNGFAGGSGPKLSSFAAPPGKGDVAPAKAAKAFGAPESDEDDDGDDEDSEEPTEGGEEDSTKAPEDKKKLKVFKTHVEDGESGEATLLQIRAKLFALDSKEKGWKERGVGTLKVNVPECCATFDENGAPIPGSFDVSGLEDEEEGDIKVPKVPRLIMRQENTHRVILNTILVKAMEFKDKPSTSGAQILFTAFEGEKEPKPINMLLKMSEANFKLFRSEIDSIQHEL</sequence>
<evidence type="ECO:0000256" key="2">
    <source>
        <dbReference type="ARBA" id="ARBA00023242"/>
    </source>
</evidence>
<feature type="compositionally biased region" description="Low complexity" evidence="3">
    <location>
        <begin position="113"/>
        <end position="126"/>
    </location>
</feature>
<dbReference type="InParanoid" id="A0A0C3HK32"/>
<dbReference type="GO" id="GO:0005634">
    <property type="term" value="C:nucleus"/>
    <property type="evidence" value="ECO:0007669"/>
    <property type="project" value="UniProtKB-SubCell"/>
</dbReference>
<dbReference type="AlphaFoldDB" id="A0A0C3HK32"/>
<keyword evidence="2" id="KW-0539">Nucleus</keyword>
<dbReference type="EMBL" id="KN832870">
    <property type="protein sequence ID" value="KIN08586.1"/>
    <property type="molecule type" value="Genomic_DNA"/>
</dbReference>
<feature type="compositionally biased region" description="Basic and acidic residues" evidence="3">
    <location>
        <begin position="311"/>
        <end position="320"/>
    </location>
</feature>
<name>A0A0C3HK32_OIDMZ</name>
<reference evidence="6" key="2">
    <citation type="submission" date="2015-01" db="EMBL/GenBank/DDBJ databases">
        <title>Evolutionary Origins and Diversification of the Mycorrhizal Mutualists.</title>
        <authorList>
            <consortium name="DOE Joint Genome Institute"/>
            <consortium name="Mycorrhizal Genomics Consortium"/>
            <person name="Kohler A."/>
            <person name="Kuo A."/>
            <person name="Nagy L.G."/>
            <person name="Floudas D."/>
            <person name="Copeland A."/>
            <person name="Barry K.W."/>
            <person name="Cichocki N."/>
            <person name="Veneault-Fourrey C."/>
            <person name="LaButti K."/>
            <person name="Lindquist E.A."/>
            <person name="Lipzen A."/>
            <person name="Lundell T."/>
            <person name="Morin E."/>
            <person name="Murat C."/>
            <person name="Riley R."/>
            <person name="Ohm R."/>
            <person name="Sun H."/>
            <person name="Tunlid A."/>
            <person name="Henrissat B."/>
            <person name="Grigoriev I.V."/>
            <person name="Hibbett D.S."/>
            <person name="Martin F."/>
        </authorList>
    </citation>
    <scope>NUCLEOTIDE SEQUENCE [LARGE SCALE GENOMIC DNA]</scope>
    <source>
        <strain evidence="6">Zn</strain>
    </source>
</reference>
<accession>A0A0C3HK32</accession>
<dbReference type="OrthoDB" id="185618at2759"/>
<evidence type="ECO:0000256" key="3">
    <source>
        <dbReference type="SAM" id="MobiDB-lite"/>
    </source>
</evidence>
<reference evidence="5 6" key="1">
    <citation type="submission" date="2014-04" db="EMBL/GenBank/DDBJ databases">
        <authorList>
            <consortium name="DOE Joint Genome Institute"/>
            <person name="Kuo A."/>
            <person name="Martino E."/>
            <person name="Perotto S."/>
            <person name="Kohler A."/>
            <person name="Nagy L.G."/>
            <person name="Floudas D."/>
            <person name="Copeland A."/>
            <person name="Barry K.W."/>
            <person name="Cichocki N."/>
            <person name="Veneault-Fourrey C."/>
            <person name="LaButti K."/>
            <person name="Lindquist E.A."/>
            <person name="Lipzen A."/>
            <person name="Lundell T."/>
            <person name="Morin E."/>
            <person name="Murat C."/>
            <person name="Sun H."/>
            <person name="Tunlid A."/>
            <person name="Henrissat B."/>
            <person name="Grigoriev I.V."/>
            <person name="Hibbett D.S."/>
            <person name="Martin F."/>
            <person name="Nordberg H.P."/>
            <person name="Cantor M.N."/>
            <person name="Hua S.X."/>
        </authorList>
    </citation>
    <scope>NUCLEOTIDE SEQUENCE [LARGE SCALE GENOMIC DNA]</scope>
    <source>
        <strain evidence="5 6">Zn</strain>
    </source>
</reference>
<dbReference type="HOGENOM" id="CLU_044364_0_0_1"/>
<dbReference type="PANTHER" id="PTHR23138">
    <property type="entry name" value="RAN BINDING PROTEIN"/>
    <property type="match status" value="1"/>
</dbReference>
<feature type="domain" description="RanBD1" evidence="4">
    <location>
        <begin position="310"/>
        <end position="460"/>
    </location>
</feature>
<keyword evidence="6" id="KW-1185">Reference proteome</keyword>
<feature type="compositionally biased region" description="Acidic residues" evidence="3">
    <location>
        <begin position="289"/>
        <end position="310"/>
    </location>
</feature>
<dbReference type="SUPFAM" id="SSF50729">
    <property type="entry name" value="PH domain-like"/>
    <property type="match status" value="1"/>
</dbReference>
<dbReference type="Gene3D" id="2.30.29.30">
    <property type="entry name" value="Pleckstrin-homology domain (PH domain)/Phosphotyrosine-binding domain (PTB)"/>
    <property type="match status" value="1"/>
</dbReference>
<feature type="compositionally biased region" description="Acidic residues" evidence="3">
    <location>
        <begin position="68"/>
        <end position="79"/>
    </location>
</feature>
<dbReference type="InterPro" id="IPR000156">
    <property type="entry name" value="Ran_bind_dom"/>
</dbReference>
<evidence type="ECO:0000313" key="5">
    <source>
        <dbReference type="EMBL" id="KIN08586.1"/>
    </source>
</evidence>
<dbReference type="PROSITE" id="PS50196">
    <property type="entry name" value="RANBD1"/>
    <property type="match status" value="1"/>
</dbReference>
<dbReference type="InterPro" id="IPR011993">
    <property type="entry name" value="PH-like_dom_sf"/>
</dbReference>
<evidence type="ECO:0000313" key="6">
    <source>
        <dbReference type="Proteomes" id="UP000054321"/>
    </source>
</evidence>
<comment type="subcellular location">
    <subcellularLocation>
        <location evidence="1">Nucleus</location>
    </subcellularLocation>
</comment>
<feature type="compositionally biased region" description="Low complexity" evidence="3">
    <location>
        <begin position="211"/>
        <end position="230"/>
    </location>
</feature>
<feature type="compositionally biased region" description="Basic and acidic residues" evidence="3">
    <location>
        <begin position="1"/>
        <end position="12"/>
    </location>
</feature>
<feature type="compositionally biased region" description="Polar residues" evidence="3">
    <location>
        <begin position="80"/>
        <end position="97"/>
    </location>
</feature>
<feature type="compositionally biased region" description="Low complexity" evidence="3">
    <location>
        <begin position="268"/>
        <end position="288"/>
    </location>
</feature>
<feature type="region of interest" description="Disordered" evidence="3">
    <location>
        <begin position="267"/>
        <end position="320"/>
    </location>
</feature>
<proteinExistence type="predicted"/>
<dbReference type="InterPro" id="IPR045255">
    <property type="entry name" value="RanBP1-like"/>
</dbReference>
<feature type="region of interest" description="Disordered" evidence="3">
    <location>
        <begin position="1"/>
        <end position="158"/>
    </location>
</feature>
<feature type="region of interest" description="Disordered" evidence="3">
    <location>
        <begin position="195"/>
        <end position="230"/>
    </location>
</feature>
<dbReference type="STRING" id="913774.A0A0C3HK32"/>
<dbReference type="Pfam" id="PF00638">
    <property type="entry name" value="Ran_BP1"/>
    <property type="match status" value="1"/>
</dbReference>
<organism evidence="5 6">
    <name type="scientific">Oidiodendron maius (strain Zn)</name>
    <dbReference type="NCBI Taxonomy" id="913774"/>
    <lineage>
        <taxon>Eukaryota</taxon>
        <taxon>Fungi</taxon>
        <taxon>Dikarya</taxon>
        <taxon>Ascomycota</taxon>
        <taxon>Pezizomycotina</taxon>
        <taxon>Leotiomycetes</taxon>
        <taxon>Leotiomycetes incertae sedis</taxon>
        <taxon>Myxotrichaceae</taxon>
        <taxon>Oidiodendron</taxon>
    </lineage>
</organism>